<keyword evidence="2" id="KW-1185">Reference proteome</keyword>
<dbReference type="Proteomes" id="UP000239480">
    <property type="component" value="Unassembled WGS sequence"/>
</dbReference>
<comment type="caution">
    <text evidence="1">The sequence shown here is derived from an EMBL/GenBank/DDBJ whole genome shotgun (WGS) entry which is preliminary data.</text>
</comment>
<organism evidence="1 2">
    <name type="scientific">Aliiruegeria haliotis</name>
    <dbReference type="NCBI Taxonomy" id="1280846"/>
    <lineage>
        <taxon>Bacteria</taxon>
        <taxon>Pseudomonadati</taxon>
        <taxon>Pseudomonadota</taxon>
        <taxon>Alphaproteobacteria</taxon>
        <taxon>Rhodobacterales</taxon>
        <taxon>Roseobacteraceae</taxon>
        <taxon>Aliiruegeria</taxon>
    </lineage>
</organism>
<gene>
    <name evidence="1" type="ORF">CLV78_108153</name>
</gene>
<sequence length="56" mass="5986">MVWKQTTAGQGIHCLKFLGQRIAARDSDRQVAELQVGIAVINGYPTLGTSVTEAKG</sequence>
<evidence type="ECO:0000313" key="2">
    <source>
        <dbReference type="Proteomes" id="UP000239480"/>
    </source>
</evidence>
<dbReference type="AlphaFoldDB" id="A0A2T0RL74"/>
<dbReference type="EMBL" id="PVTD01000008">
    <property type="protein sequence ID" value="PRY21881.1"/>
    <property type="molecule type" value="Genomic_DNA"/>
</dbReference>
<accession>A0A2T0RL74</accession>
<proteinExistence type="predicted"/>
<name>A0A2T0RL74_9RHOB</name>
<reference evidence="1 2" key="1">
    <citation type="submission" date="2018-03" db="EMBL/GenBank/DDBJ databases">
        <title>Genomic Encyclopedia of Archaeal and Bacterial Type Strains, Phase II (KMG-II): from individual species to whole genera.</title>
        <authorList>
            <person name="Goeker M."/>
        </authorList>
    </citation>
    <scope>NUCLEOTIDE SEQUENCE [LARGE SCALE GENOMIC DNA]</scope>
    <source>
        <strain evidence="1 2">DSM 29328</strain>
    </source>
</reference>
<protein>
    <submittedName>
        <fullName evidence="1">Uncharacterized protein</fullName>
    </submittedName>
</protein>
<evidence type="ECO:0000313" key="1">
    <source>
        <dbReference type="EMBL" id="PRY21881.1"/>
    </source>
</evidence>